<name>A0ABS4BJ94_9HYPH</name>
<dbReference type="InterPro" id="IPR002933">
    <property type="entry name" value="Peptidase_M20"/>
</dbReference>
<dbReference type="Pfam" id="PF07687">
    <property type="entry name" value="M20_dimer"/>
    <property type="match status" value="1"/>
</dbReference>
<dbReference type="EMBL" id="JAGJCF010000011">
    <property type="protein sequence ID" value="MBP0616830.1"/>
    <property type="molecule type" value="Genomic_DNA"/>
</dbReference>
<accession>A0ABS4BJ94</accession>
<dbReference type="InterPro" id="IPR011650">
    <property type="entry name" value="Peptidase_M20_dimer"/>
</dbReference>
<organism evidence="3 4">
    <name type="scientific">Jiella mangrovi</name>
    <dbReference type="NCBI Taxonomy" id="2821407"/>
    <lineage>
        <taxon>Bacteria</taxon>
        <taxon>Pseudomonadati</taxon>
        <taxon>Pseudomonadota</taxon>
        <taxon>Alphaproteobacteria</taxon>
        <taxon>Hyphomicrobiales</taxon>
        <taxon>Aurantimonadaceae</taxon>
        <taxon>Jiella</taxon>
    </lineage>
</organism>
<dbReference type="PANTHER" id="PTHR43808:SF25">
    <property type="entry name" value="PEPTIDASE M20 DIMERISATION DOMAIN-CONTAINING PROTEIN"/>
    <property type="match status" value="1"/>
</dbReference>
<keyword evidence="4" id="KW-1185">Reference proteome</keyword>
<dbReference type="RefSeq" id="WP_209595327.1">
    <property type="nucleotide sequence ID" value="NZ_JAGJCF010000011.1"/>
</dbReference>
<evidence type="ECO:0000313" key="4">
    <source>
        <dbReference type="Proteomes" id="UP000678276"/>
    </source>
</evidence>
<dbReference type="Pfam" id="PF01546">
    <property type="entry name" value="Peptidase_M20"/>
    <property type="match status" value="1"/>
</dbReference>
<protein>
    <submittedName>
        <fullName evidence="3">M20/M25/M40 family metallo-hydrolase</fullName>
    </submittedName>
</protein>
<dbReference type="Proteomes" id="UP000678276">
    <property type="component" value="Unassembled WGS sequence"/>
</dbReference>
<sequence length="451" mass="47304">MSDPAKTGGATPLDALTSEIIRKAAEGIEAASLDLLKRLIAAAKEGREAIEAVIGSEMKALGLDDESFDYDPADVPLIAEFAAEQPGAHQRERCLVGQTAKGTGETGRSLLLFSHPDPEPYRETPAWATDPFTATVSDGCITGWGVADDLAGIAIMLQSLAVLKAAGLAPAAPLSLVSAPSKSHRRGIAAALHRGLVADAAIYLHPAESGRGLDEIKAFAPGQIEFEVTVEGRLPETNEPAHTAFAHLAVDPFTEMMAVASALKSLDAERGERVRHPLLEAAVGRSTNLLITRVDHGADGGSPRVAKTCRLRAAMSLIPGEDLDAAKGEIAAAIGRAGDVSSWLRENPPRIDWTAGVSAAETDRNGYLYRLVEGALSEAGARPEVNSLHTSSDIRNPVVQRGIPTVGYGPLCGGLTMAGGHDEWVDVADFHRNVAVTARIIAAWCGVRPDG</sequence>
<dbReference type="Gene3D" id="3.30.70.360">
    <property type="match status" value="1"/>
</dbReference>
<dbReference type="InterPro" id="IPR050072">
    <property type="entry name" value="Peptidase_M20A"/>
</dbReference>
<reference evidence="3 4" key="1">
    <citation type="submission" date="2021-04" db="EMBL/GenBank/DDBJ databases">
        <title>Whole genome sequence of Jiella sp. KSK16Y-1.</title>
        <authorList>
            <person name="Tuo L."/>
        </authorList>
    </citation>
    <scope>NUCLEOTIDE SEQUENCE [LARGE SCALE GENOMIC DNA]</scope>
    <source>
        <strain evidence="3 4">KSK16Y-1</strain>
    </source>
</reference>
<evidence type="ECO:0000313" key="3">
    <source>
        <dbReference type="EMBL" id="MBP0616830.1"/>
    </source>
</evidence>
<gene>
    <name evidence="3" type="ORF">J6595_14690</name>
</gene>
<feature type="domain" description="Peptidase M20 dimerisation" evidence="2">
    <location>
        <begin position="236"/>
        <end position="336"/>
    </location>
</feature>
<dbReference type="Gene3D" id="3.40.630.10">
    <property type="entry name" value="Zn peptidases"/>
    <property type="match status" value="1"/>
</dbReference>
<dbReference type="SUPFAM" id="SSF53187">
    <property type="entry name" value="Zn-dependent exopeptidases"/>
    <property type="match status" value="1"/>
</dbReference>
<evidence type="ECO:0000256" key="1">
    <source>
        <dbReference type="ARBA" id="ARBA00022801"/>
    </source>
</evidence>
<dbReference type="PANTHER" id="PTHR43808">
    <property type="entry name" value="ACETYLORNITHINE DEACETYLASE"/>
    <property type="match status" value="1"/>
</dbReference>
<proteinExistence type="predicted"/>
<comment type="caution">
    <text evidence="3">The sequence shown here is derived from an EMBL/GenBank/DDBJ whole genome shotgun (WGS) entry which is preliminary data.</text>
</comment>
<keyword evidence="1" id="KW-0378">Hydrolase</keyword>
<evidence type="ECO:0000259" key="2">
    <source>
        <dbReference type="Pfam" id="PF07687"/>
    </source>
</evidence>